<accession>A0A841BJQ8</accession>
<dbReference type="Pfam" id="PF13424">
    <property type="entry name" value="TPR_12"/>
    <property type="match status" value="2"/>
</dbReference>
<sequence>MSRNRAAAMPSTGQLAGHQPLPEPLWFTVLGPVRAWRGDAEIDLGAPQQRAVLALLLVRAGQPAGIAEIVDTVWGQDPPATAVNAVHRSIGLLRRALQPELTARDSGRWVVRSAGGYRLDVDADTVDLLRFRRLMTQARTAIADGRPAAAQLAQALELWQGPIADGIGADVRCQPVFTAVEREYLAAARAAADLATATGEIETLLPAVEQAADRAPLDEPLQARLILMLAASGHQAAALDRYQAVRGRLADELGVDPGAELSAARDEVLRPPSPQLPPARAPEPAATVAPAQLPADLSTFIGRESELAEALALHSGDTGAPTTVVIGAIGGMAGIGKTTLAVHWAHRVAHRYPDGQLYVNLRGFGPDAQVMDPGEAIRRILETFEVPPARIPADLDARAALYRSTLAGRRMLILLDNARDTAQVRPLLPGAATCLVLVTSRDRLPGLIASDGAHPITLDLLSTDEARQLLVRRLGADRVAAEPEAVEEMITHCARLPLALAIVAAHAATRPQLSLEALAEELRDTGSRLDLLTTGDAHTDVRAVFSWSYRSLTPPAARLFRLLGLHPGPDISALAAASLAALPARGVQPVLAELERAGLVTEHLHGRYTLHDLLRTYAADLATTDETGEQRRAAVGRTLDHYLHISYGANRVLNPVRTPIALAAPQPEVVLQPPTDYPQAIDWFATEHAVLLASIDHAAAHGFDAAAWQLAWTLTDFQQLRGLFDNEIAAQLVAVAATERLGEVTMRAYAHGRLAYAHTRLGRFDGARTHLDLALDLQRETGDAAGQAYVQLNLGMLAERQGRHTEALGHARQALDLFLLADHRRGQANALSAIGWLHAQLGDDRQARTACRQALAVFQELDDRSGQASTWDSLGYAHHQLGEHAEAINCYQQCLELIRELGDRHGEATALTHLGDTHQAMGAPDLAGKVWQAALEILDDLGHPDAAAVRVRLDG</sequence>
<proteinExistence type="inferred from homology"/>
<gene>
    <name evidence="9" type="ORF">F4553_000947</name>
</gene>
<dbReference type="Proteomes" id="UP000587527">
    <property type="component" value="Unassembled WGS sequence"/>
</dbReference>
<dbReference type="CDD" id="cd15831">
    <property type="entry name" value="BTAD"/>
    <property type="match status" value="1"/>
</dbReference>
<keyword evidence="2" id="KW-0805">Transcription regulation</keyword>
<dbReference type="SUPFAM" id="SSF46894">
    <property type="entry name" value="C-terminal effector domain of the bipartite response regulators"/>
    <property type="match status" value="1"/>
</dbReference>
<dbReference type="SMART" id="SM01043">
    <property type="entry name" value="BTAD"/>
    <property type="match status" value="1"/>
</dbReference>
<evidence type="ECO:0000256" key="7">
    <source>
        <dbReference type="SAM" id="MobiDB-lite"/>
    </source>
</evidence>
<comment type="similarity">
    <text evidence="1">Belongs to the AfsR/DnrI/RedD regulatory family.</text>
</comment>
<dbReference type="InterPro" id="IPR002182">
    <property type="entry name" value="NB-ARC"/>
</dbReference>
<keyword evidence="10" id="KW-1185">Reference proteome</keyword>
<dbReference type="InterPro" id="IPR001867">
    <property type="entry name" value="OmpR/PhoB-type_DNA-bd"/>
</dbReference>
<protein>
    <submittedName>
        <fullName evidence="9">DNA-binding SARP family transcriptional activator/tetratricopeptide (TPR) repeat protein</fullName>
    </submittedName>
</protein>
<dbReference type="SMART" id="SM00028">
    <property type="entry name" value="TPR"/>
    <property type="match status" value="5"/>
</dbReference>
<dbReference type="EMBL" id="JACHMN010000001">
    <property type="protein sequence ID" value="MBB5867568.1"/>
    <property type="molecule type" value="Genomic_DNA"/>
</dbReference>
<keyword evidence="4" id="KW-0804">Transcription</keyword>
<evidence type="ECO:0000259" key="8">
    <source>
        <dbReference type="PROSITE" id="PS51755"/>
    </source>
</evidence>
<dbReference type="PANTHER" id="PTHR35807">
    <property type="entry name" value="TRANSCRIPTIONAL REGULATOR REDD-RELATED"/>
    <property type="match status" value="1"/>
</dbReference>
<feature type="repeat" description="TPR" evidence="5">
    <location>
        <begin position="868"/>
        <end position="901"/>
    </location>
</feature>
<evidence type="ECO:0000256" key="4">
    <source>
        <dbReference type="ARBA" id="ARBA00023163"/>
    </source>
</evidence>
<keyword evidence="5" id="KW-0802">TPR repeat</keyword>
<dbReference type="PROSITE" id="PS51755">
    <property type="entry name" value="OMPR_PHOB"/>
    <property type="match status" value="1"/>
</dbReference>
<comment type="caution">
    <text evidence="9">The sequence shown here is derived from an EMBL/GenBank/DDBJ whole genome shotgun (WGS) entry which is preliminary data.</text>
</comment>
<reference evidence="9 10" key="1">
    <citation type="submission" date="2020-08" db="EMBL/GenBank/DDBJ databases">
        <title>Sequencing the genomes of 1000 actinobacteria strains.</title>
        <authorList>
            <person name="Klenk H.-P."/>
        </authorList>
    </citation>
    <scope>NUCLEOTIDE SEQUENCE [LARGE SCALE GENOMIC DNA]</scope>
    <source>
        <strain evidence="9 10">DSM 45362</strain>
    </source>
</reference>
<dbReference type="PANTHER" id="PTHR35807:SF1">
    <property type="entry name" value="TRANSCRIPTIONAL REGULATOR REDD"/>
    <property type="match status" value="1"/>
</dbReference>
<dbReference type="GO" id="GO:0006355">
    <property type="term" value="P:regulation of DNA-templated transcription"/>
    <property type="evidence" value="ECO:0007669"/>
    <property type="project" value="InterPro"/>
</dbReference>
<organism evidence="9 10">
    <name type="scientific">Allocatelliglobosispora scoriae</name>
    <dbReference type="NCBI Taxonomy" id="643052"/>
    <lineage>
        <taxon>Bacteria</taxon>
        <taxon>Bacillati</taxon>
        <taxon>Actinomycetota</taxon>
        <taxon>Actinomycetes</taxon>
        <taxon>Micromonosporales</taxon>
        <taxon>Micromonosporaceae</taxon>
        <taxon>Allocatelliglobosispora</taxon>
    </lineage>
</organism>
<dbReference type="SUPFAM" id="SSF48452">
    <property type="entry name" value="TPR-like"/>
    <property type="match status" value="3"/>
</dbReference>
<dbReference type="GO" id="GO:0003677">
    <property type="term" value="F:DNA binding"/>
    <property type="evidence" value="ECO:0007669"/>
    <property type="project" value="UniProtKB-UniRule"/>
</dbReference>
<dbReference type="SUPFAM" id="SSF52540">
    <property type="entry name" value="P-loop containing nucleoside triphosphate hydrolases"/>
    <property type="match status" value="1"/>
</dbReference>
<evidence type="ECO:0000256" key="2">
    <source>
        <dbReference type="ARBA" id="ARBA00023015"/>
    </source>
</evidence>
<evidence type="ECO:0000256" key="3">
    <source>
        <dbReference type="ARBA" id="ARBA00023125"/>
    </source>
</evidence>
<feature type="region of interest" description="Disordered" evidence="7">
    <location>
        <begin position="265"/>
        <end position="287"/>
    </location>
</feature>
<feature type="DNA-binding region" description="OmpR/PhoB-type" evidence="6">
    <location>
        <begin position="10"/>
        <end position="121"/>
    </location>
</feature>
<dbReference type="SMART" id="SM00862">
    <property type="entry name" value="Trans_reg_C"/>
    <property type="match status" value="1"/>
</dbReference>
<dbReference type="InterPro" id="IPR016032">
    <property type="entry name" value="Sig_transdc_resp-reg_C-effctor"/>
</dbReference>
<evidence type="ECO:0000313" key="10">
    <source>
        <dbReference type="Proteomes" id="UP000587527"/>
    </source>
</evidence>
<dbReference type="Gene3D" id="1.25.40.10">
    <property type="entry name" value="Tetratricopeptide repeat domain"/>
    <property type="match status" value="2"/>
</dbReference>
<keyword evidence="3 6" id="KW-0238">DNA-binding</keyword>
<dbReference type="GO" id="GO:0043531">
    <property type="term" value="F:ADP binding"/>
    <property type="evidence" value="ECO:0007669"/>
    <property type="project" value="InterPro"/>
</dbReference>
<dbReference type="Pfam" id="PF03704">
    <property type="entry name" value="BTAD"/>
    <property type="match status" value="1"/>
</dbReference>
<dbReference type="GO" id="GO:0000160">
    <property type="term" value="P:phosphorelay signal transduction system"/>
    <property type="evidence" value="ECO:0007669"/>
    <property type="project" value="InterPro"/>
</dbReference>
<dbReference type="AlphaFoldDB" id="A0A841BJQ8"/>
<feature type="compositionally biased region" description="Pro residues" evidence="7">
    <location>
        <begin position="271"/>
        <end position="281"/>
    </location>
</feature>
<dbReference type="Pfam" id="PF00931">
    <property type="entry name" value="NB-ARC"/>
    <property type="match status" value="1"/>
</dbReference>
<evidence type="ECO:0000313" key="9">
    <source>
        <dbReference type="EMBL" id="MBB5867568.1"/>
    </source>
</evidence>
<dbReference type="RefSeq" id="WP_221469692.1">
    <property type="nucleotide sequence ID" value="NZ_JACHMN010000001.1"/>
</dbReference>
<dbReference type="InterPro" id="IPR011990">
    <property type="entry name" value="TPR-like_helical_dom_sf"/>
</dbReference>
<dbReference type="InterPro" id="IPR019734">
    <property type="entry name" value="TPR_rpt"/>
</dbReference>
<dbReference type="InterPro" id="IPR005158">
    <property type="entry name" value="BTAD"/>
</dbReference>
<evidence type="ECO:0000256" key="5">
    <source>
        <dbReference type="PROSITE-ProRule" id="PRU00339"/>
    </source>
</evidence>
<feature type="domain" description="OmpR/PhoB-type" evidence="8">
    <location>
        <begin position="10"/>
        <end position="121"/>
    </location>
</feature>
<dbReference type="InterPro" id="IPR036388">
    <property type="entry name" value="WH-like_DNA-bd_sf"/>
</dbReference>
<evidence type="ECO:0000256" key="6">
    <source>
        <dbReference type="PROSITE-ProRule" id="PRU01091"/>
    </source>
</evidence>
<dbReference type="InterPro" id="IPR051677">
    <property type="entry name" value="AfsR-DnrI-RedD_regulator"/>
</dbReference>
<name>A0A841BJQ8_9ACTN</name>
<dbReference type="PRINTS" id="PR00364">
    <property type="entry name" value="DISEASERSIST"/>
</dbReference>
<dbReference type="Gene3D" id="1.10.10.10">
    <property type="entry name" value="Winged helix-like DNA-binding domain superfamily/Winged helix DNA-binding domain"/>
    <property type="match status" value="1"/>
</dbReference>
<dbReference type="PROSITE" id="PS50005">
    <property type="entry name" value="TPR"/>
    <property type="match status" value="1"/>
</dbReference>
<dbReference type="InterPro" id="IPR027417">
    <property type="entry name" value="P-loop_NTPase"/>
</dbReference>
<evidence type="ECO:0000256" key="1">
    <source>
        <dbReference type="ARBA" id="ARBA00005820"/>
    </source>
</evidence>